<keyword evidence="2" id="KW-0808">Transferase</keyword>
<proteinExistence type="inferred from homology"/>
<accession>A0ABR7WRT4</accession>
<evidence type="ECO:0000313" key="5">
    <source>
        <dbReference type="EMBL" id="MBD1365019.1"/>
    </source>
</evidence>
<dbReference type="PROSITE" id="PS00101">
    <property type="entry name" value="HEXAPEP_TRANSFERASES"/>
    <property type="match status" value="1"/>
</dbReference>
<dbReference type="InterPro" id="IPR011004">
    <property type="entry name" value="Trimer_LpxA-like_sf"/>
</dbReference>
<dbReference type="InterPro" id="IPR001451">
    <property type="entry name" value="Hexapep"/>
</dbReference>
<dbReference type="SUPFAM" id="SSF51161">
    <property type="entry name" value="Trimeric LpxA-like enzymes"/>
    <property type="match status" value="1"/>
</dbReference>
<gene>
    <name evidence="5" type="ORF">IDJ77_14455</name>
</gene>
<evidence type="ECO:0000256" key="1">
    <source>
        <dbReference type="ARBA" id="ARBA00007274"/>
    </source>
</evidence>
<keyword evidence="6" id="KW-1185">Reference proteome</keyword>
<name>A0ABR7WRT4_9SPHI</name>
<sequence length="223" mass="24886">MRKWLKRNYYRLINYNNSVKIGSGVEFNIHNVFEGHNVVGADAIIGTTYIGYGTYISNGSVIKDTSIGRFCSIGSNIQTGLGRHPSKDFVSTHPAFFSTQKQAGFTFVSETIFEEFLYADEQNKRIVTIGNDVWIGNNAIIVDGVKIGDGAIIAAGAIVTKDVEPYAIVAGIPAKFIRYRFTPEEIVGLLRIKWWDWSPEKIKASSHLFKNINQFIAEADRPT</sequence>
<dbReference type="Proteomes" id="UP000606600">
    <property type="component" value="Unassembled WGS sequence"/>
</dbReference>
<dbReference type="PANTHER" id="PTHR43300:SF11">
    <property type="entry name" value="ACETYLTRANSFERASE RV3034C-RELATED"/>
    <property type="match status" value="1"/>
</dbReference>
<reference evidence="5 6" key="1">
    <citation type="submission" date="2020-09" db="EMBL/GenBank/DDBJ databases">
        <title>Novel species of Mucilaginibacter isolated from a glacier on the Tibetan Plateau.</title>
        <authorList>
            <person name="Liu Q."/>
            <person name="Xin Y.-H."/>
        </authorList>
    </citation>
    <scope>NUCLEOTIDE SEQUENCE [LARGE SCALE GENOMIC DNA]</scope>
    <source>
        <strain evidence="5 6">ZT4R22</strain>
    </source>
</reference>
<evidence type="ECO:0000256" key="4">
    <source>
        <dbReference type="ARBA" id="ARBA00023315"/>
    </source>
</evidence>
<evidence type="ECO:0000313" key="6">
    <source>
        <dbReference type="Proteomes" id="UP000606600"/>
    </source>
</evidence>
<evidence type="ECO:0000256" key="3">
    <source>
        <dbReference type="ARBA" id="ARBA00022737"/>
    </source>
</evidence>
<keyword evidence="4" id="KW-0012">Acyltransferase</keyword>
<protein>
    <submittedName>
        <fullName evidence="5">Antibiotic acetyltransferase</fullName>
    </submittedName>
</protein>
<dbReference type="PANTHER" id="PTHR43300">
    <property type="entry name" value="ACETYLTRANSFERASE"/>
    <property type="match status" value="1"/>
</dbReference>
<dbReference type="Gene3D" id="2.160.10.10">
    <property type="entry name" value="Hexapeptide repeat proteins"/>
    <property type="match status" value="1"/>
</dbReference>
<dbReference type="Pfam" id="PF00132">
    <property type="entry name" value="Hexapep"/>
    <property type="match status" value="1"/>
</dbReference>
<comment type="caution">
    <text evidence="5">The sequence shown here is derived from an EMBL/GenBank/DDBJ whole genome shotgun (WGS) entry which is preliminary data.</text>
</comment>
<dbReference type="RefSeq" id="WP_191189684.1">
    <property type="nucleotide sequence ID" value="NZ_JACWMY010000007.1"/>
</dbReference>
<dbReference type="InterPro" id="IPR018357">
    <property type="entry name" value="Hexapep_transf_CS"/>
</dbReference>
<evidence type="ECO:0000256" key="2">
    <source>
        <dbReference type="ARBA" id="ARBA00022679"/>
    </source>
</evidence>
<comment type="similarity">
    <text evidence="1">Belongs to the transferase hexapeptide repeat family.</text>
</comment>
<dbReference type="CDD" id="cd03349">
    <property type="entry name" value="LbH_XAT"/>
    <property type="match status" value="1"/>
</dbReference>
<keyword evidence="3" id="KW-0677">Repeat</keyword>
<organism evidence="5 6">
    <name type="scientific">Mucilaginibacter pankratovii</name>
    <dbReference type="NCBI Taxonomy" id="2772110"/>
    <lineage>
        <taxon>Bacteria</taxon>
        <taxon>Pseudomonadati</taxon>
        <taxon>Bacteroidota</taxon>
        <taxon>Sphingobacteriia</taxon>
        <taxon>Sphingobacteriales</taxon>
        <taxon>Sphingobacteriaceae</taxon>
        <taxon>Mucilaginibacter</taxon>
    </lineage>
</organism>
<dbReference type="EMBL" id="JACWMY010000007">
    <property type="protein sequence ID" value="MBD1365019.1"/>
    <property type="molecule type" value="Genomic_DNA"/>
</dbReference>
<dbReference type="InterPro" id="IPR050179">
    <property type="entry name" value="Trans_hexapeptide_repeat"/>
</dbReference>